<name>A0A7W6MDE0_9HYPH</name>
<reference evidence="3 4" key="1">
    <citation type="submission" date="2020-08" db="EMBL/GenBank/DDBJ databases">
        <title>Genomic Encyclopedia of Type Strains, Phase IV (KMG-V): Genome sequencing to study the core and pangenomes of soil and plant-associated prokaryotes.</title>
        <authorList>
            <person name="Whitman W."/>
        </authorList>
    </citation>
    <scope>NUCLEOTIDE SEQUENCE [LARGE SCALE GENOMIC DNA]</scope>
    <source>
        <strain evidence="3 4">SEMIA 4074</strain>
    </source>
</reference>
<dbReference type="Proteomes" id="UP000524492">
    <property type="component" value="Unassembled WGS sequence"/>
</dbReference>
<proteinExistence type="predicted"/>
<dbReference type="InterPro" id="IPR029044">
    <property type="entry name" value="Nucleotide-diphossugar_trans"/>
</dbReference>
<dbReference type="AlphaFoldDB" id="A0A7W6MDE0"/>
<dbReference type="SUPFAM" id="SSF53448">
    <property type="entry name" value="Nucleotide-diphospho-sugar transferases"/>
    <property type="match status" value="1"/>
</dbReference>
<dbReference type="Gene3D" id="3.90.550.10">
    <property type="entry name" value="Spore Coat Polysaccharide Biosynthesis Protein SpsA, Chain A"/>
    <property type="match status" value="1"/>
</dbReference>
<dbReference type="InterPro" id="IPR001173">
    <property type="entry name" value="Glyco_trans_2-like"/>
</dbReference>
<evidence type="ECO:0000256" key="1">
    <source>
        <dbReference type="SAM" id="MobiDB-lite"/>
    </source>
</evidence>
<feature type="domain" description="Glycosyltransferase 2-like" evidence="2">
    <location>
        <begin position="50"/>
        <end position="167"/>
    </location>
</feature>
<comment type="caution">
    <text evidence="3">The sequence shown here is derived from an EMBL/GenBank/DDBJ whole genome shotgun (WGS) entry which is preliminary data.</text>
</comment>
<feature type="compositionally biased region" description="Polar residues" evidence="1">
    <location>
        <begin position="1"/>
        <end position="24"/>
    </location>
</feature>
<sequence length="392" mass="43003">MSAEAETSLNAPASGKQTPLNNKTMPRAEDLSNQAWRCTSGGISLQRVDVVIPCYNYAHFLQESVESVLSQTGVDVRVLILDDCSPDNTPEVGKALASRDDRVTYRRHTTNMGHIATYNEGIDWAGGDLFLLLSADDYLLPGSLGRAAELMRTYPNVGMAFGNALIAEPDGNTSRADPLGDNNVRPMQVLSGLQFIRLSGASNLVPTPTAVVRTALQKQVGGYRKELPHAGDMEMWLRLASHADVGFIKEDQAVYRRHASNMSLQYYGENILSDLLQRKKAFDALFSQATDSLKKDQMLRRFLARELGNKALQQAGIAFNNFDLPTAAAIQRFALEVSPELRNSLPRLKLACKQTIGPKHWYALKSIARRVAGCMRRNRVSSSASTGTTVGS</sequence>
<evidence type="ECO:0000259" key="2">
    <source>
        <dbReference type="Pfam" id="PF00535"/>
    </source>
</evidence>
<keyword evidence="3" id="KW-0808">Transferase</keyword>
<dbReference type="PANTHER" id="PTHR43685">
    <property type="entry name" value="GLYCOSYLTRANSFERASE"/>
    <property type="match status" value="1"/>
</dbReference>
<accession>A0A7W6MDE0</accession>
<feature type="region of interest" description="Disordered" evidence="1">
    <location>
        <begin position="1"/>
        <end position="28"/>
    </location>
</feature>
<organism evidence="3 4">
    <name type="scientific">Rhizobium aethiopicum</name>
    <dbReference type="NCBI Taxonomy" id="1138170"/>
    <lineage>
        <taxon>Bacteria</taxon>
        <taxon>Pseudomonadati</taxon>
        <taxon>Pseudomonadota</taxon>
        <taxon>Alphaproteobacteria</taxon>
        <taxon>Hyphomicrobiales</taxon>
        <taxon>Rhizobiaceae</taxon>
        <taxon>Rhizobium/Agrobacterium group</taxon>
        <taxon>Rhizobium</taxon>
    </lineage>
</organism>
<dbReference type="Pfam" id="PF00535">
    <property type="entry name" value="Glycos_transf_2"/>
    <property type="match status" value="1"/>
</dbReference>
<evidence type="ECO:0000313" key="4">
    <source>
        <dbReference type="Proteomes" id="UP000524492"/>
    </source>
</evidence>
<dbReference type="EMBL" id="JACIFV010000001">
    <property type="protein sequence ID" value="MBB4190464.1"/>
    <property type="molecule type" value="Genomic_DNA"/>
</dbReference>
<dbReference type="PANTHER" id="PTHR43685:SF2">
    <property type="entry name" value="GLYCOSYLTRANSFERASE 2-LIKE DOMAIN-CONTAINING PROTEIN"/>
    <property type="match status" value="1"/>
</dbReference>
<dbReference type="GO" id="GO:0016740">
    <property type="term" value="F:transferase activity"/>
    <property type="evidence" value="ECO:0007669"/>
    <property type="project" value="UniProtKB-KW"/>
</dbReference>
<gene>
    <name evidence="3" type="ORF">GGD53_000580</name>
</gene>
<keyword evidence="4" id="KW-1185">Reference proteome</keyword>
<evidence type="ECO:0000313" key="3">
    <source>
        <dbReference type="EMBL" id="MBB4190464.1"/>
    </source>
</evidence>
<dbReference type="InterPro" id="IPR050834">
    <property type="entry name" value="Glycosyltransf_2"/>
</dbReference>
<protein>
    <submittedName>
        <fullName evidence="3">Glycosyltransferase involved in cell wall biosynthesis</fullName>
    </submittedName>
</protein>